<keyword evidence="2" id="KW-1185">Reference proteome</keyword>
<name>A0A7D7QNP4_9ACTN</name>
<dbReference type="EMBL" id="CP059491">
    <property type="protein sequence ID" value="QMT00886.1"/>
    <property type="molecule type" value="Genomic_DNA"/>
</dbReference>
<gene>
    <name evidence="1" type="ORF">H1R19_18735</name>
</gene>
<evidence type="ECO:0000313" key="1">
    <source>
        <dbReference type="EMBL" id="QMT00886.1"/>
    </source>
</evidence>
<accession>A0A7D7QNP4</accession>
<dbReference type="AlphaFoldDB" id="A0A7D7QNP4"/>
<organism evidence="1 2">
    <name type="scientific">Gordonia jinghuaiqii</name>
    <dbReference type="NCBI Taxonomy" id="2758710"/>
    <lineage>
        <taxon>Bacteria</taxon>
        <taxon>Bacillati</taxon>
        <taxon>Actinomycetota</taxon>
        <taxon>Actinomycetes</taxon>
        <taxon>Mycobacteriales</taxon>
        <taxon>Gordoniaceae</taxon>
        <taxon>Gordonia</taxon>
    </lineage>
</organism>
<protein>
    <submittedName>
        <fullName evidence="1">Uncharacterized protein</fullName>
    </submittedName>
</protein>
<reference evidence="2" key="1">
    <citation type="submission" date="2020-07" db="EMBL/GenBank/DDBJ databases">
        <title>novel species isolated from the respiratory tract of Marmot.</title>
        <authorList>
            <person name="Zhang G."/>
        </authorList>
    </citation>
    <scope>NUCLEOTIDE SEQUENCE [LARGE SCALE GENOMIC DNA]</scope>
    <source>
        <strain evidence="2">686</strain>
    </source>
</reference>
<dbReference type="KEGG" id="gji:H1R19_18735"/>
<dbReference type="Proteomes" id="UP000515663">
    <property type="component" value="Chromosome"/>
</dbReference>
<sequence>MTPNYDEIMSWKPDALTFVANGLFALKASLDLEAPKAGNPVLNLTRTEWTGQARGPADDRAESITRWLRNMADEYGDLAHAVNTGAADIAGAITELRNATTVAGDEGYLLDRASHEYSVHFSSDRAPAGAEFNATTLAEVQGKLKSLGETVDRAVTETGSAVSSAVGELYALTPASLGVDSGLVSNQSEAFRTVYGRDPDSLNDWRIAAALDPHSYNPKNKGVPPVISVIKIKPVPGQGVVATGLFIPTERVIAGADLMGSELKRNLGDDRGFDSNFAPEDNRVSYFIDYESGVVVARQNPSVDERGHVKTGTPMVRACQLPDGTVAINYEGADPLALSGTDKAGWSVRGQTIVTPGPDGARVSGERTNFPSVETYQYMPDGRTRALLREDSGDHTEFGPMRDLPFQHSYGQYSTDLSRFPKDPDSVAYGPPPHPIEGMTEFGGVSNPPTIKGVG</sequence>
<evidence type="ECO:0000313" key="2">
    <source>
        <dbReference type="Proteomes" id="UP000515663"/>
    </source>
</evidence>
<proteinExistence type="predicted"/>
<dbReference type="RefSeq" id="WP_219849788.1">
    <property type="nucleotide sequence ID" value="NZ_CP059491.1"/>
</dbReference>